<accession>A0A2G5BHT6</accession>
<name>A0A2G5BHT6_COERN</name>
<feature type="compositionally biased region" description="Low complexity" evidence="1">
    <location>
        <begin position="291"/>
        <end position="300"/>
    </location>
</feature>
<feature type="region of interest" description="Disordered" evidence="1">
    <location>
        <begin position="574"/>
        <end position="858"/>
    </location>
</feature>
<feature type="compositionally biased region" description="Acidic residues" evidence="1">
    <location>
        <begin position="514"/>
        <end position="526"/>
    </location>
</feature>
<feature type="region of interest" description="Disordered" evidence="1">
    <location>
        <begin position="255"/>
        <end position="391"/>
    </location>
</feature>
<evidence type="ECO:0000259" key="2">
    <source>
        <dbReference type="Pfam" id="PF10407"/>
    </source>
</evidence>
<feature type="compositionally biased region" description="Low complexity" evidence="1">
    <location>
        <begin position="680"/>
        <end position="698"/>
    </location>
</feature>
<feature type="region of interest" description="Disordered" evidence="1">
    <location>
        <begin position="880"/>
        <end position="947"/>
    </location>
</feature>
<reference evidence="3 4" key="1">
    <citation type="journal article" date="2015" name="Genome Biol. Evol.">
        <title>Phylogenomic analyses indicate that early fungi evolved digesting cell walls of algal ancestors of land plants.</title>
        <authorList>
            <person name="Chang Y."/>
            <person name="Wang S."/>
            <person name="Sekimoto S."/>
            <person name="Aerts A.L."/>
            <person name="Choi C."/>
            <person name="Clum A."/>
            <person name="LaButti K.M."/>
            <person name="Lindquist E.A."/>
            <person name="Yee Ngan C."/>
            <person name="Ohm R.A."/>
            <person name="Salamov A.A."/>
            <person name="Grigoriev I.V."/>
            <person name="Spatafora J.W."/>
            <person name="Berbee M.L."/>
        </authorList>
    </citation>
    <scope>NUCLEOTIDE SEQUENCE [LARGE SCALE GENOMIC DNA]</scope>
    <source>
        <strain evidence="3 4">NRRL 1564</strain>
    </source>
</reference>
<feature type="compositionally biased region" description="Acidic residues" evidence="1">
    <location>
        <begin position="574"/>
        <end position="591"/>
    </location>
</feature>
<sequence length="976" mass="102867">MTLNNNTGLLRRYKLRVNFVGTDAYDTNDNFLPYRKLIYLANGTEKVGNVRSGIEAMFRELYPEEGRCEVDRLRDSHLCDVSDNFLVSDVFDESPLVYAAMKGLQDERSLSLPVASTPITTEHSQIIAQPKRRRYTMTPSRDVLATENNTDVSDSERLARAAKVIRQDKTLNVNSLELHSPELTSEYAGQLPKRTFLDNNVSPSPAFPYSHDKAVSQANSSTGPALQIPVVRGSTPTSDFSSSIPQTAATLVRVSPEIDTPLNPSVENTTVEAPAENSFGDAVVNSPRLATTTSSDSSSTTKEHGRPTIEVVVRRSSRLFKGNTGGNGTSANVDASNGTPQKQSHKRKVSDFLSSSSDGSDKERAVSTATTALGTSTGGAAGETPGNKRPKLDALQGLAVFNSSTTAAPESEVLNDTAGAEVGADVHSTGNNEQPNLAKEADNFMEPLLSADTMIIDNGDVTDAGTSFEGSTAENTATDGVLMSIKAIDPSKFQIDSGNASSSEGEGGSSSEESSSDESSSEEEDNKQDSTPNATKRKVSRSKPAVKPKTSTPVKNAAQSKAAVKKLLALEADAGCEDEISSSSPEEESDAEGSSSSGESSSESSDEDGSSSSGESSDEEPLIKSKPKPVAKSKSAKSRASVTANSAVARGDKSSRIQSGNNGGGNKDSDTESESDYSVDSDSSLESNASENSASASAKPQLETKSTKNSKGLAKKKVNDLATSNNRRTDSTNGARLKQLPGPTTPSATPLPKKTKTPTGVTAATGTQLQTPKRKKNNAVSDTLMTTARRKVMLSKPTVTSEDSVSSDSEEEDSDIPLRRLDKLPVLGTPTTTRRSSGVLELARSQRVGTGKDGSGVMSISQMASARPYDDLRKKMAKYASTRGMANVAGSNSRKQNKVETEGESSSESDSSSSSDEDMDAEFDVDAGRGSVTTAGGGGSAISAQQGQWRPIRFAGSVKLTGSAKARRRKSALMSL</sequence>
<feature type="compositionally biased region" description="Acidic residues" evidence="1">
    <location>
        <begin position="915"/>
        <end position="925"/>
    </location>
</feature>
<feature type="region of interest" description="Disordered" evidence="1">
    <location>
        <begin position="493"/>
        <end position="560"/>
    </location>
</feature>
<keyword evidence="4" id="KW-1185">Reference proteome</keyword>
<feature type="compositionally biased region" description="Basic residues" evidence="1">
    <location>
        <begin position="625"/>
        <end position="637"/>
    </location>
</feature>
<feature type="compositionally biased region" description="Polar residues" evidence="1">
    <location>
        <begin position="329"/>
        <end position="342"/>
    </location>
</feature>
<dbReference type="OrthoDB" id="5591381at2759"/>
<feature type="compositionally biased region" description="Low complexity" evidence="1">
    <location>
        <begin position="501"/>
        <end position="513"/>
    </location>
</feature>
<evidence type="ECO:0000313" key="4">
    <source>
        <dbReference type="Proteomes" id="UP000242474"/>
    </source>
</evidence>
<evidence type="ECO:0000256" key="1">
    <source>
        <dbReference type="SAM" id="MobiDB-lite"/>
    </source>
</evidence>
<feature type="compositionally biased region" description="Polar residues" evidence="1">
    <location>
        <begin position="262"/>
        <end position="271"/>
    </location>
</feature>
<feature type="compositionally biased region" description="Polar residues" evidence="1">
    <location>
        <begin position="721"/>
        <end position="734"/>
    </location>
</feature>
<feature type="domain" description="Nucleolar protein Dnt1-like N-terminal" evidence="2">
    <location>
        <begin position="34"/>
        <end position="97"/>
    </location>
</feature>
<feature type="compositionally biased region" description="Basic residues" evidence="1">
    <location>
        <begin position="535"/>
        <end position="546"/>
    </location>
</feature>
<organism evidence="3 4">
    <name type="scientific">Coemansia reversa (strain ATCC 12441 / NRRL 1564)</name>
    <dbReference type="NCBI Taxonomy" id="763665"/>
    <lineage>
        <taxon>Eukaryota</taxon>
        <taxon>Fungi</taxon>
        <taxon>Fungi incertae sedis</taxon>
        <taxon>Zoopagomycota</taxon>
        <taxon>Kickxellomycotina</taxon>
        <taxon>Kickxellomycetes</taxon>
        <taxon>Kickxellales</taxon>
        <taxon>Kickxellaceae</taxon>
        <taxon>Coemansia</taxon>
    </lineage>
</organism>
<dbReference type="Proteomes" id="UP000242474">
    <property type="component" value="Unassembled WGS sequence"/>
</dbReference>
<feature type="compositionally biased region" description="Low complexity" evidence="1">
    <location>
        <begin position="745"/>
        <end position="767"/>
    </location>
</feature>
<evidence type="ECO:0000313" key="3">
    <source>
        <dbReference type="EMBL" id="PIA18580.1"/>
    </source>
</evidence>
<dbReference type="Pfam" id="PF10407">
    <property type="entry name" value="Cytokin_check_N"/>
    <property type="match status" value="1"/>
</dbReference>
<proteinExistence type="predicted"/>
<feature type="compositionally biased region" description="Low complexity" evidence="1">
    <location>
        <begin position="592"/>
        <end position="603"/>
    </location>
</feature>
<gene>
    <name evidence="3" type="ORF">COEREDRAFT_85059</name>
</gene>
<dbReference type="EMBL" id="KZ303489">
    <property type="protein sequence ID" value="PIA18580.1"/>
    <property type="molecule type" value="Genomic_DNA"/>
</dbReference>
<protein>
    <recommendedName>
        <fullName evidence="2">Nucleolar protein Dnt1-like N-terminal domain-containing protein</fullName>
    </recommendedName>
</protein>
<dbReference type="AlphaFoldDB" id="A0A2G5BHT6"/>
<dbReference type="InterPro" id="IPR018844">
    <property type="entry name" value="Dnt1-like_N"/>
</dbReference>
<feature type="compositionally biased region" description="Low complexity" evidence="1">
    <location>
        <begin position="366"/>
        <end position="375"/>
    </location>
</feature>